<gene>
    <name evidence="1" type="ORF">GCM10007071_20650</name>
</gene>
<protein>
    <submittedName>
        <fullName evidence="1">Uncharacterized protein</fullName>
    </submittedName>
</protein>
<accession>A0ABQ3B2C8</accession>
<comment type="caution">
    <text evidence="1">The sequence shown here is derived from an EMBL/GenBank/DDBJ whole genome shotgun (WGS) entry which is preliminary data.</text>
</comment>
<dbReference type="RefSeq" id="WP_227712437.1">
    <property type="nucleotide sequence ID" value="NZ_BMXV01000004.1"/>
</dbReference>
<sequence length="58" mass="6366">MANQFPGALLAIGKKALANPDFVQRLKDGKEVAEIDFQMLLPKATIANELAWRKKNAA</sequence>
<dbReference type="EMBL" id="BMXV01000004">
    <property type="protein sequence ID" value="GGY73369.1"/>
    <property type="molecule type" value="Genomic_DNA"/>
</dbReference>
<organism evidence="1 2">
    <name type="scientific">Marinobacter zhanjiangensis</name>
    <dbReference type="NCBI Taxonomy" id="578215"/>
    <lineage>
        <taxon>Bacteria</taxon>
        <taxon>Pseudomonadati</taxon>
        <taxon>Pseudomonadota</taxon>
        <taxon>Gammaproteobacteria</taxon>
        <taxon>Pseudomonadales</taxon>
        <taxon>Marinobacteraceae</taxon>
        <taxon>Marinobacter</taxon>
    </lineage>
</organism>
<dbReference type="Proteomes" id="UP000601597">
    <property type="component" value="Unassembled WGS sequence"/>
</dbReference>
<proteinExistence type="predicted"/>
<name>A0ABQ3B2C8_9GAMM</name>
<keyword evidence="2" id="KW-1185">Reference proteome</keyword>
<evidence type="ECO:0000313" key="2">
    <source>
        <dbReference type="Proteomes" id="UP000601597"/>
    </source>
</evidence>
<evidence type="ECO:0000313" key="1">
    <source>
        <dbReference type="EMBL" id="GGY73369.1"/>
    </source>
</evidence>
<reference evidence="2" key="1">
    <citation type="journal article" date="2019" name="Int. J. Syst. Evol. Microbiol.">
        <title>The Global Catalogue of Microorganisms (GCM) 10K type strain sequencing project: providing services to taxonomists for standard genome sequencing and annotation.</title>
        <authorList>
            <consortium name="The Broad Institute Genomics Platform"/>
            <consortium name="The Broad Institute Genome Sequencing Center for Infectious Disease"/>
            <person name="Wu L."/>
            <person name="Ma J."/>
        </authorList>
    </citation>
    <scope>NUCLEOTIDE SEQUENCE [LARGE SCALE GENOMIC DNA]</scope>
    <source>
        <strain evidence="2">KCTC 22280</strain>
    </source>
</reference>